<dbReference type="GO" id="GO:0016301">
    <property type="term" value="F:kinase activity"/>
    <property type="evidence" value="ECO:0007669"/>
    <property type="project" value="UniProtKB-KW"/>
</dbReference>
<reference evidence="3 5" key="1">
    <citation type="submission" date="2016-09" db="EMBL/GenBank/DDBJ databases">
        <title>genome sequences of unsequenced Mycobacteria.</title>
        <authorList>
            <person name="Greninger A.L."/>
            <person name="Jerome K.R."/>
            <person name="Mcnair B."/>
            <person name="Wallis C."/>
            <person name="Fang F."/>
        </authorList>
    </citation>
    <scope>NUCLEOTIDE SEQUENCE [LARGE SCALE GENOMIC DNA]</scope>
    <source>
        <strain evidence="3 5">BM1</strain>
    </source>
</reference>
<dbReference type="STRING" id="1801.BRW64_13775"/>
<dbReference type="EMBL" id="MIJD01000074">
    <property type="protein sequence ID" value="OPE54632.1"/>
    <property type="molecule type" value="Genomic_DNA"/>
</dbReference>
<gene>
    <name evidence="3" type="ORF">BV510_09310</name>
    <name evidence="4" type="ORF">CRI78_03035</name>
</gene>
<evidence type="ECO:0000256" key="2">
    <source>
        <dbReference type="SAM" id="MobiDB-lite"/>
    </source>
</evidence>
<dbReference type="Pfam" id="PF00480">
    <property type="entry name" value="ROK"/>
    <property type="match status" value="1"/>
</dbReference>
<comment type="caution">
    <text evidence="4">The sequence shown here is derived from an EMBL/GenBank/DDBJ whole genome shotgun (WGS) entry which is preliminary data.</text>
</comment>
<dbReference type="SUPFAM" id="SSF46785">
    <property type="entry name" value="Winged helix' DNA-binding domain"/>
    <property type="match status" value="1"/>
</dbReference>
<evidence type="ECO:0000313" key="4">
    <source>
        <dbReference type="EMBL" id="PEG56094.1"/>
    </source>
</evidence>
<dbReference type="PANTHER" id="PTHR18964:SF149">
    <property type="entry name" value="BIFUNCTIONAL UDP-N-ACETYLGLUCOSAMINE 2-EPIMERASE_N-ACETYLMANNOSAMINE KINASE"/>
    <property type="match status" value="1"/>
</dbReference>
<feature type="region of interest" description="Disordered" evidence="2">
    <location>
        <begin position="1"/>
        <end position="26"/>
    </location>
</feature>
<dbReference type="InterPro" id="IPR043129">
    <property type="entry name" value="ATPase_NBD"/>
</dbReference>
<dbReference type="Proteomes" id="UP000220340">
    <property type="component" value="Unassembled WGS sequence"/>
</dbReference>
<dbReference type="Proteomes" id="UP000191039">
    <property type="component" value="Unassembled WGS sequence"/>
</dbReference>
<dbReference type="OrthoDB" id="5174513at2"/>
<comment type="similarity">
    <text evidence="1">Belongs to the ROK (NagC/XylR) family.</text>
</comment>
<dbReference type="SUPFAM" id="SSF53067">
    <property type="entry name" value="Actin-like ATPase domain"/>
    <property type="match status" value="1"/>
</dbReference>
<evidence type="ECO:0000256" key="1">
    <source>
        <dbReference type="ARBA" id="ARBA00006479"/>
    </source>
</evidence>
<dbReference type="Gene3D" id="3.30.420.40">
    <property type="match status" value="2"/>
</dbReference>
<name>A0A1Q4HDZ4_9MYCO</name>
<keyword evidence="3" id="KW-0418">Kinase</keyword>
<dbReference type="RefSeq" id="WP_073856936.1">
    <property type="nucleotide sequence ID" value="NZ_MIJD01000074.1"/>
</dbReference>
<dbReference type="Gene3D" id="1.10.10.10">
    <property type="entry name" value="Winged helix-like DNA-binding domain superfamily/Winged helix DNA-binding domain"/>
    <property type="match status" value="1"/>
</dbReference>
<dbReference type="InterPro" id="IPR036390">
    <property type="entry name" value="WH_DNA-bd_sf"/>
</dbReference>
<proteinExistence type="inferred from homology"/>
<dbReference type="InterPro" id="IPR000600">
    <property type="entry name" value="ROK"/>
</dbReference>
<evidence type="ECO:0000313" key="6">
    <source>
        <dbReference type="Proteomes" id="UP000220340"/>
    </source>
</evidence>
<sequence>MEYLLRESTSSTDDPRSARVGTSTDDVRRRNLSGVLTLVHRHRALSRADLTRLTGLSRSTTKDLVEELVGRRLVAESPAAAVTQVGRPSPIVRPDDRVLAVSVTPEVDAVTVGLVSMGGTVIDVVRHPTDRVPTAADTVAIAAEEIDRIRGALHDGQVITAVGVAVPGLVHSPEATVQLAPNLDWHDVKIGQMLSTATGLPCYAVNDANAGAIAEHLFGKHHQPDHLIYVNGGPSGIGAGFVVAGDMLDGVAGYAGELGHTYVGGAQRCHCGSVGCLETEVTQPPLARLLDQLDGAGDQQLSPPDHAERDVLHRQARCLAIALGNAINMLNPGLIVLGGFLRVFPAYAATVLHDELGRRAMAAPRRLVRVTPATLGADTLIIGAAESAFAPLLADPGRF</sequence>
<keyword evidence="3" id="KW-0808">Transferase</keyword>
<evidence type="ECO:0000313" key="5">
    <source>
        <dbReference type="Proteomes" id="UP000191039"/>
    </source>
</evidence>
<evidence type="ECO:0000313" key="3">
    <source>
        <dbReference type="EMBL" id="OPE54632.1"/>
    </source>
</evidence>
<dbReference type="PANTHER" id="PTHR18964">
    <property type="entry name" value="ROK (REPRESSOR, ORF, KINASE) FAMILY"/>
    <property type="match status" value="1"/>
</dbReference>
<dbReference type="InterPro" id="IPR036388">
    <property type="entry name" value="WH-like_DNA-bd_sf"/>
</dbReference>
<accession>A0A1Q4HDZ4</accession>
<organism evidence="4 6">
    <name type="scientific">Mycolicibacterium diernhoferi</name>
    <dbReference type="NCBI Taxonomy" id="1801"/>
    <lineage>
        <taxon>Bacteria</taxon>
        <taxon>Bacillati</taxon>
        <taxon>Actinomycetota</taxon>
        <taxon>Actinomycetes</taxon>
        <taxon>Mycobacteriales</taxon>
        <taxon>Mycobacteriaceae</taxon>
        <taxon>Mycolicibacterium</taxon>
    </lineage>
</organism>
<dbReference type="AlphaFoldDB" id="A0A1Q4HDZ4"/>
<protein>
    <submittedName>
        <fullName evidence="4">ROK family transcriptional regulator</fullName>
    </submittedName>
    <submittedName>
        <fullName evidence="3">Sugar kinase</fullName>
    </submittedName>
</protein>
<dbReference type="EMBL" id="PDCR01000003">
    <property type="protein sequence ID" value="PEG56094.1"/>
    <property type="molecule type" value="Genomic_DNA"/>
</dbReference>
<keyword evidence="6" id="KW-1185">Reference proteome</keyword>
<reference evidence="4 6" key="2">
    <citation type="submission" date="2017-10" db="EMBL/GenBank/DDBJ databases">
        <title>The new phylogeny of genus Mycobacterium.</title>
        <authorList>
            <person name="Tortoli E."/>
            <person name="Trovato A."/>
            <person name="Cirillo D.M."/>
        </authorList>
    </citation>
    <scope>NUCLEOTIDE SEQUENCE [LARGE SCALE GENOMIC DNA]</scope>
    <source>
        <strain evidence="4 6">IP141170001</strain>
    </source>
</reference>